<organism evidence="7 8">
    <name type="scientific">Hibiscus sabdariffa</name>
    <name type="common">roselle</name>
    <dbReference type="NCBI Taxonomy" id="183260"/>
    <lineage>
        <taxon>Eukaryota</taxon>
        <taxon>Viridiplantae</taxon>
        <taxon>Streptophyta</taxon>
        <taxon>Embryophyta</taxon>
        <taxon>Tracheophyta</taxon>
        <taxon>Spermatophyta</taxon>
        <taxon>Magnoliopsida</taxon>
        <taxon>eudicotyledons</taxon>
        <taxon>Gunneridae</taxon>
        <taxon>Pentapetalae</taxon>
        <taxon>rosids</taxon>
        <taxon>malvids</taxon>
        <taxon>Malvales</taxon>
        <taxon>Malvaceae</taxon>
        <taxon>Malvoideae</taxon>
        <taxon>Hibiscus</taxon>
    </lineage>
</organism>
<name>A0ABR2F605_9ROSI</name>
<accession>A0ABR2F605</accession>
<evidence type="ECO:0000256" key="6">
    <source>
        <dbReference type="ARBA" id="ARBA00024199"/>
    </source>
</evidence>
<protein>
    <submittedName>
        <fullName evidence="7">Uncharacterized protein</fullName>
    </submittedName>
</protein>
<dbReference type="Proteomes" id="UP001472677">
    <property type="component" value="Unassembled WGS sequence"/>
</dbReference>
<keyword evidence="5" id="KW-0539">Nucleus</keyword>
<gene>
    <name evidence="7" type="ORF">V6N12_028498</name>
</gene>
<keyword evidence="4" id="KW-0932">Cytokinin signaling pathway</keyword>
<evidence type="ECO:0000256" key="2">
    <source>
        <dbReference type="ARBA" id="ARBA00022490"/>
    </source>
</evidence>
<keyword evidence="8" id="KW-1185">Reference proteome</keyword>
<sequence>MNLSASLCGSGCESGWTFYLDQSFCSQTWSGVKGARFMVEDEEEGLSMVSDASSGPRQYYCQDYAECLYENGSFCSHPATPEQPVMKNSKNKKKIKQHSCLDDTASSPLINFSEASSTILYMCLHQYAHWVDLKLWCIYRRTSRKKLQQSCRTFHKERKLKCSTVRFFQGKSAFQKELGLLKSGKTSYKHAGGFQERSRA</sequence>
<dbReference type="EMBL" id="JBBPBM010000008">
    <property type="protein sequence ID" value="KAK8572445.1"/>
    <property type="molecule type" value="Genomic_DNA"/>
</dbReference>
<keyword evidence="3" id="KW-0203">Cytokinin biosynthesis</keyword>
<reference evidence="7 8" key="1">
    <citation type="journal article" date="2024" name="G3 (Bethesda)">
        <title>Genome assembly of Hibiscus sabdariffa L. provides insights into metabolisms of medicinal natural products.</title>
        <authorList>
            <person name="Kim T."/>
        </authorList>
    </citation>
    <scope>NUCLEOTIDE SEQUENCE [LARGE SCALE GENOMIC DNA]</scope>
    <source>
        <strain evidence="7">TK-2024</strain>
        <tissue evidence="7">Old leaves</tissue>
    </source>
</reference>
<evidence type="ECO:0000256" key="4">
    <source>
        <dbReference type="ARBA" id="ARBA00022864"/>
    </source>
</evidence>
<evidence type="ECO:0000313" key="7">
    <source>
        <dbReference type="EMBL" id="KAK8572445.1"/>
    </source>
</evidence>
<evidence type="ECO:0000256" key="5">
    <source>
        <dbReference type="ARBA" id="ARBA00023242"/>
    </source>
</evidence>
<dbReference type="InterPro" id="IPR044670">
    <property type="entry name" value="SOFL"/>
</dbReference>
<dbReference type="PANTHER" id="PTHR33347">
    <property type="entry name" value="OSJNBA0091C07.3 PROTEIN"/>
    <property type="match status" value="1"/>
</dbReference>
<comment type="caution">
    <text evidence="7">The sequence shown here is derived from an EMBL/GenBank/DDBJ whole genome shotgun (WGS) entry which is preliminary data.</text>
</comment>
<evidence type="ECO:0000313" key="8">
    <source>
        <dbReference type="Proteomes" id="UP001472677"/>
    </source>
</evidence>
<comment type="subcellular location">
    <subcellularLocation>
        <location evidence="1">Cytoplasm</location>
    </subcellularLocation>
</comment>
<proteinExistence type="inferred from homology"/>
<dbReference type="PANTHER" id="PTHR33347:SF34">
    <property type="entry name" value="PROTEIN SOB FIVE-LIKE 6"/>
    <property type="match status" value="1"/>
</dbReference>
<evidence type="ECO:0000256" key="3">
    <source>
        <dbReference type="ARBA" id="ARBA00022712"/>
    </source>
</evidence>
<comment type="similarity">
    <text evidence="6">Belongs to the SOFL plant protein family.</text>
</comment>
<keyword evidence="2" id="KW-0963">Cytoplasm</keyword>
<evidence type="ECO:0000256" key="1">
    <source>
        <dbReference type="ARBA" id="ARBA00004496"/>
    </source>
</evidence>